<name>A0ABQ5DUD9_9ASTR</name>
<evidence type="ECO:0000313" key="1">
    <source>
        <dbReference type="EMBL" id="GJT42499.1"/>
    </source>
</evidence>
<reference evidence="1" key="1">
    <citation type="journal article" date="2022" name="Int. J. Mol. Sci.">
        <title>Draft Genome of Tanacetum Coccineum: Genomic Comparison of Closely Related Tanacetum-Family Plants.</title>
        <authorList>
            <person name="Yamashiro T."/>
            <person name="Shiraishi A."/>
            <person name="Nakayama K."/>
            <person name="Satake H."/>
        </authorList>
    </citation>
    <scope>NUCLEOTIDE SEQUENCE</scope>
</reference>
<organism evidence="1 2">
    <name type="scientific">Tanacetum coccineum</name>
    <dbReference type="NCBI Taxonomy" id="301880"/>
    <lineage>
        <taxon>Eukaryota</taxon>
        <taxon>Viridiplantae</taxon>
        <taxon>Streptophyta</taxon>
        <taxon>Embryophyta</taxon>
        <taxon>Tracheophyta</taxon>
        <taxon>Spermatophyta</taxon>
        <taxon>Magnoliopsida</taxon>
        <taxon>eudicotyledons</taxon>
        <taxon>Gunneridae</taxon>
        <taxon>Pentapetalae</taxon>
        <taxon>asterids</taxon>
        <taxon>campanulids</taxon>
        <taxon>Asterales</taxon>
        <taxon>Asteraceae</taxon>
        <taxon>Asteroideae</taxon>
        <taxon>Anthemideae</taxon>
        <taxon>Anthemidinae</taxon>
        <taxon>Tanacetum</taxon>
    </lineage>
</organism>
<proteinExistence type="predicted"/>
<dbReference type="Proteomes" id="UP001151760">
    <property type="component" value="Unassembled WGS sequence"/>
</dbReference>
<accession>A0ABQ5DUD9</accession>
<evidence type="ECO:0000313" key="2">
    <source>
        <dbReference type="Proteomes" id="UP001151760"/>
    </source>
</evidence>
<keyword evidence="2" id="KW-1185">Reference proteome</keyword>
<comment type="caution">
    <text evidence="1">The sequence shown here is derived from an EMBL/GenBank/DDBJ whole genome shotgun (WGS) entry which is preliminary data.</text>
</comment>
<dbReference type="EMBL" id="BQNB010015650">
    <property type="protein sequence ID" value="GJT42499.1"/>
    <property type="molecule type" value="Genomic_DNA"/>
</dbReference>
<protein>
    <submittedName>
        <fullName evidence="1">Uncharacterized protein</fullName>
    </submittedName>
</protein>
<gene>
    <name evidence="1" type="ORF">Tco_0951214</name>
</gene>
<reference evidence="1" key="2">
    <citation type="submission" date="2022-01" db="EMBL/GenBank/DDBJ databases">
        <authorList>
            <person name="Yamashiro T."/>
            <person name="Shiraishi A."/>
            <person name="Satake H."/>
            <person name="Nakayama K."/>
        </authorList>
    </citation>
    <scope>NUCLEOTIDE SEQUENCE</scope>
</reference>
<sequence length="134" mass="15831">MSTTSMNYDHYQMDVKTAFEWGSSKKKSFVAVQPEGFETKIILRTFIDNAMSLTAFADADMRDVRIRDEVRWEVLYQWKIEWLNSTSWENKLSTGMDILTKALQESVFGILLQTWDEELTPGTFKRHYKKEKDE</sequence>